<dbReference type="GO" id="GO:0016491">
    <property type="term" value="F:oxidoreductase activity"/>
    <property type="evidence" value="ECO:0007669"/>
    <property type="project" value="UniProtKB-KW"/>
</dbReference>
<keyword evidence="5 6" id="KW-0472">Membrane</keyword>
<dbReference type="EMBL" id="CP036261">
    <property type="protein sequence ID" value="QDS90188.1"/>
    <property type="molecule type" value="Genomic_DNA"/>
</dbReference>
<dbReference type="GO" id="GO:0019646">
    <property type="term" value="P:aerobic electron transport chain"/>
    <property type="evidence" value="ECO:0007669"/>
    <property type="project" value="InterPro"/>
</dbReference>
<evidence type="ECO:0000256" key="4">
    <source>
        <dbReference type="ARBA" id="ARBA00022989"/>
    </source>
</evidence>
<feature type="transmembrane region" description="Helical" evidence="6">
    <location>
        <begin position="320"/>
        <end position="345"/>
    </location>
</feature>
<feature type="transmembrane region" description="Helical" evidence="6">
    <location>
        <begin position="81"/>
        <end position="99"/>
    </location>
</feature>
<evidence type="ECO:0000313" key="8">
    <source>
        <dbReference type="EMBL" id="QDS90188.1"/>
    </source>
</evidence>
<proteinExistence type="inferred from homology"/>
<gene>
    <name evidence="8" type="primary">ctaE_2</name>
    <name evidence="8" type="ORF">EC9_43950</name>
</gene>
<evidence type="ECO:0000256" key="6">
    <source>
        <dbReference type="SAM" id="Phobius"/>
    </source>
</evidence>
<dbReference type="Pfam" id="PF00510">
    <property type="entry name" value="COX3"/>
    <property type="match status" value="2"/>
</dbReference>
<keyword evidence="9" id="KW-1185">Reference proteome</keyword>
<dbReference type="RefSeq" id="WP_145123023.1">
    <property type="nucleotide sequence ID" value="NZ_CP036261.1"/>
</dbReference>
<feature type="transmembrane region" description="Helical" evidence="6">
    <location>
        <begin position="41"/>
        <end position="61"/>
    </location>
</feature>
<evidence type="ECO:0000256" key="1">
    <source>
        <dbReference type="ARBA" id="ARBA00004141"/>
    </source>
</evidence>
<keyword evidence="3 6" id="KW-0812">Transmembrane</keyword>
<dbReference type="GO" id="GO:0016020">
    <property type="term" value="C:membrane"/>
    <property type="evidence" value="ECO:0007669"/>
    <property type="project" value="UniProtKB-SubCell"/>
</dbReference>
<dbReference type="GO" id="GO:0004129">
    <property type="term" value="F:cytochrome-c oxidase activity"/>
    <property type="evidence" value="ECO:0007669"/>
    <property type="project" value="InterPro"/>
</dbReference>
<dbReference type="PANTHER" id="PTHR11403:SF6">
    <property type="entry name" value="NITRIC OXIDE REDUCTASE SUBUNIT E"/>
    <property type="match status" value="1"/>
</dbReference>
<evidence type="ECO:0000256" key="2">
    <source>
        <dbReference type="ARBA" id="ARBA00010581"/>
    </source>
</evidence>
<feature type="transmembrane region" description="Helical" evidence="6">
    <location>
        <begin position="194"/>
        <end position="215"/>
    </location>
</feature>
<protein>
    <submittedName>
        <fullName evidence="8">Cytochrome c oxidase subunit 3</fullName>
        <ecNumber evidence="8">1.9.3.1</ecNumber>
    </submittedName>
</protein>
<sequence length="385" mass="42147">MATAEIDQHGHAHDEHEHPSFLAHHFETPEQQYDSGKLGMWLFLVTEILFFSGLFCAYAIYRSLRPEVYTYCSQFLNTELGAINTGVLLFSSLTMAWAVRAAQLEQHKTTVGMLAATISCAMIFLGVKAVEYSHKFDLGLLPAGFYHYDPAAPHHEGLSHYLVALCVVPAIVLAGMICLLAYSKIVGNVFLTKCAMPLVVAAACFFVGVGLGTVLENRAAAKAAVAHAADSHSDATHEETSLEADVAAAKEITTTAESSVLGMLATDATNTGVRAELEALQAQDLMATGEFIEDFSGEDPFYDRPELDVNSNSLAGVFFSIYYCMTGLHAIHIIIGIGVLVWLLVRAVRQDFCSQYFGPVDYVGLYWHIVDLIWIYLFPLLYLIG</sequence>
<name>A0A517M5P4_9BACT</name>
<feature type="domain" description="Heme-copper oxidase subunit III family profile" evidence="7">
    <location>
        <begin position="37"/>
        <end position="385"/>
    </location>
</feature>
<dbReference type="InterPro" id="IPR035973">
    <property type="entry name" value="Cyt_c_oxidase_su3-like_sf"/>
</dbReference>
<accession>A0A517M5P4</accession>
<dbReference type="AlphaFoldDB" id="A0A517M5P4"/>
<dbReference type="PANTHER" id="PTHR11403">
    <property type="entry name" value="CYTOCHROME C OXIDASE SUBUNIT III"/>
    <property type="match status" value="1"/>
</dbReference>
<dbReference type="InterPro" id="IPR013833">
    <property type="entry name" value="Cyt_c_oxidase_su3_a-hlx"/>
</dbReference>
<dbReference type="InterPro" id="IPR000298">
    <property type="entry name" value="Cyt_c_oxidase-like_su3"/>
</dbReference>
<dbReference type="InterPro" id="IPR024791">
    <property type="entry name" value="Cyt_c/ubiquinol_Oxase_su3"/>
</dbReference>
<keyword evidence="8" id="KW-0560">Oxidoreductase</keyword>
<organism evidence="8 9">
    <name type="scientific">Rosistilla ulvae</name>
    <dbReference type="NCBI Taxonomy" id="1930277"/>
    <lineage>
        <taxon>Bacteria</taxon>
        <taxon>Pseudomonadati</taxon>
        <taxon>Planctomycetota</taxon>
        <taxon>Planctomycetia</taxon>
        <taxon>Pirellulales</taxon>
        <taxon>Pirellulaceae</taxon>
        <taxon>Rosistilla</taxon>
    </lineage>
</organism>
<dbReference type="EC" id="1.9.3.1" evidence="8"/>
<feature type="transmembrane region" description="Helical" evidence="6">
    <location>
        <begin position="365"/>
        <end position="384"/>
    </location>
</feature>
<reference evidence="8 9" key="1">
    <citation type="submission" date="2019-02" db="EMBL/GenBank/DDBJ databases">
        <title>Deep-cultivation of Planctomycetes and their phenomic and genomic characterization uncovers novel biology.</title>
        <authorList>
            <person name="Wiegand S."/>
            <person name="Jogler M."/>
            <person name="Boedeker C."/>
            <person name="Pinto D."/>
            <person name="Vollmers J."/>
            <person name="Rivas-Marin E."/>
            <person name="Kohn T."/>
            <person name="Peeters S.H."/>
            <person name="Heuer A."/>
            <person name="Rast P."/>
            <person name="Oberbeckmann S."/>
            <person name="Bunk B."/>
            <person name="Jeske O."/>
            <person name="Meyerdierks A."/>
            <person name="Storesund J.E."/>
            <person name="Kallscheuer N."/>
            <person name="Luecker S."/>
            <person name="Lage O.M."/>
            <person name="Pohl T."/>
            <person name="Merkel B.J."/>
            <person name="Hornburger P."/>
            <person name="Mueller R.-W."/>
            <person name="Bruemmer F."/>
            <person name="Labrenz M."/>
            <person name="Spormann A.M."/>
            <person name="Op den Camp H."/>
            <person name="Overmann J."/>
            <person name="Amann R."/>
            <person name="Jetten M.S.M."/>
            <person name="Mascher T."/>
            <person name="Medema M.H."/>
            <person name="Devos D.P."/>
            <person name="Kaster A.-K."/>
            <person name="Ovreas L."/>
            <person name="Rohde M."/>
            <person name="Galperin M.Y."/>
            <person name="Jogler C."/>
        </authorList>
    </citation>
    <scope>NUCLEOTIDE SEQUENCE [LARGE SCALE GENOMIC DNA]</scope>
    <source>
        <strain evidence="8 9">EC9</strain>
    </source>
</reference>
<feature type="transmembrane region" description="Helical" evidence="6">
    <location>
        <begin position="111"/>
        <end position="130"/>
    </location>
</feature>
<keyword evidence="4 6" id="KW-1133">Transmembrane helix</keyword>
<dbReference type="Proteomes" id="UP000319557">
    <property type="component" value="Chromosome"/>
</dbReference>
<dbReference type="KEGG" id="ruv:EC9_43950"/>
<comment type="similarity">
    <text evidence="2">Belongs to the cytochrome c oxidase subunit 3 family.</text>
</comment>
<comment type="subcellular location">
    <subcellularLocation>
        <location evidence="1">Membrane</location>
        <topology evidence="1">Multi-pass membrane protein</topology>
    </subcellularLocation>
</comment>
<dbReference type="OrthoDB" id="9810850at2"/>
<evidence type="ECO:0000256" key="3">
    <source>
        <dbReference type="ARBA" id="ARBA00022692"/>
    </source>
</evidence>
<feature type="transmembrane region" description="Helical" evidence="6">
    <location>
        <begin position="158"/>
        <end position="182"/>
    </location>
</feature>
<evidence type="ECO:0000259" key="7">
    <source>
        <dbReference type="PROSITE" id="PS50253"/>
    </source>
</evidence>
<dbReference type="PROSITE" id="PS50253">
    <property type="entry name" value="COX3"/>
    <property type="match status" value="1"/>
</dbReference>
<dbReference type="Gene3D" id="1.20.120.80">
    <property type="entry name" value="Cytochrome c oxidase, subunit III, four-helix bundle"/>
    <property type="match status" value="2"/>
</dbReference>
<evidence type="ECO:0000313" key="9">
    <source>
        <dbReference type="Proteomes" id="UP000319557"/>
    </source>
</evidence>
<evidence type="ECO:0000256" key="5">
    <source>
        <dbReference type="ARBA" id="ARBA00023136"/>
    </source>
</evidence>
<dbReference type="SUPFAM" id="SSF81452">
    <property type="entry name" value="Cytochrome c oxidase subunit III-like"/>
    <property type="match status" value="2"/>
</dbReference>